<protein>
    <submittedName>
        <fullName evidence="3">Uncharacterized protein</fullName>
    </submittedName>
</protein>
<feature type="transmembrane region" description="Helical" evidence="2">
    <location>
        <begin position="68"/>
        <end position="94"/>
    </location>
</feature>
<evidence type="ECO:0000256" key="2">
    <source>
        <dbReference type="SAM" id="Phobius"/>
    </source>
</evidence>
<keyword evidence="2" id="KW-0472">Membrane</keyword>
<feature type="transmembrane region" description="Helical" evidence="2">
    <location>
        <begin position="32"/>
        <end position="56"/>
    </location>
</feature>
<keyword evidence="4" id="KW-1185">Reference proteome</keyword>
<proteinExistence type="predicted"/>
<evidence type="ECO:0000256" key="1">
    <source>
        <dbReference type="SAM" id="MobiDB-lite"/>
    </source>
</evidence>
<keyword evidence="2" id="KW-1133">Transmembrane helix</keyword>
<feature type="region of interest" description="Disordered" evidence="1">
    <location>
        <begin position="1"/>
        <end position="23"/>
    </location>
</feature>
<organism evidence="3 4">
    <name type="scientific">Nocardia testacea</name>
    <dbReference type="NCBI Taxonomy" id="248551"/>
    <lineage>
        <taxon>Bacteria</taxon>
        <taxon>Bacillati</taxon>
        <taxon>Actinomycetota</taxon>
        <taxon>Actinomycetes</taxon>
        <taxon>Mycobacteriales</taxon>
        <taxon>Nocardiaceae</taxon>
        <taxon>Nocardia</taxon>
    </lineage>
</organism>
<evidence type="ECO:0000313" key="4">
    <source>
        <dbReference type="Proteomes" id="UP001611494"/>
    </source>
</evidence>
<accession>A0ABW7W0D8</accession>
<evidence type="ECO:0000313" key="3">
    <source>
        <dbReference type="EMBL" id="MFI2232283.1"/>
    </source>
</evidence>
<dbReference type="EMBL" id="JBIRYL010000006">
    <property type="protein sequence ID" value="MFI2232283.1"/>
    <property type="molecule type" value="Genomic_DNA"/>
</dbReference>
<reference evidence="3 4" key="1">
    <citation type="submission" date="2024-10" db="EMBL/GenBank/DDBJ databases">
        <title>The Natural Products Discovery Center: Release of the First 8490 Sequenced Strains for Exploring Actinobacteria Biosynthetic Diversity.</title>
        <authorList>
            <person name="Kalkreuter E."/>
            <person name="Kautsar S.A."/>
            <person name="Yang D."/>
            <person name="Bader C.D."/>
            <person name="Teijaro C.N."/>
            <person name="Fluegel L."/>
            <person name="Davis C.M."/>
            <person name="Simpson J.R."/>
            <person name="Lauterbach L."/>
            <person name="Steele A.D."/>
            <person name="Gui C."/>
            <person name="Meng S."/>
            <person name="Li G."/>
            <person name="Viehrig K."/>
            <person name="Ye F."/>
            <person name="Su P."/>
            <person name="Kiefer A.F."/>
            <person name="Nichols A."/>
            <person name="Cepeda A.J."/>
            <person name="Yan W."/>
            <person name="Fan B."/>
            <person name="Jiang Y."/>
            <person name="Adhikari A."/>
            <person name="Zheng C.-J."/>
            <person name="Schuster L."/>
            <person name="Cowan T.M."/>
            <person name="Smanski M.J."/>
            <person name="Chevrette M.G."/>
            <person name="De Carvalho L.P.S."/>
            <person name="Shen B."/>
        </authorList>
    </citation>
    <scope>NUCLEOTIDE SEQUENCE [LARGE SCALE GENOMIC DNA]</scope>
    <source>
        <strain evidence="3 4">NPDC019377</strain>
    </source>
</reference>
<sequence>MKTTVSTTHLGGSSATTVDTSAQRGRPDPFDLLGLAVLNTGWYLLIGAGVAVHWALLFPVISCPVLLAVAAGVVFGWPIGTATAFLGALGLMGFRRSHPDLFSRWVTARARSRFFTWWRYTRRWARMMAACHLTIATEDQRVVKPRLLAVEIGEATDRVRLRMLPGQAPGDYEHRTDHLAHAFGVQQCHASIVGPATVELMFRHGDALADTITLPRVDDWTKPEGHAA</sequence>
<comment type="caution">
    <text evidence="3">The sequence shown here is derived from an EMBL/GenBank/DDBJ whole genome shotgun (WGS) entry which is preliminary data.</text>
</comment>
<keyword evidence="2" id="KW-0812">Transmembrane</keyword>
<gene>
    <name evidence="3" type="ORF">ACH49Z_20770</name>
</gene>
<name>A0ABW7W0D8_9NOCA</name>
<dbReference type="Proteomes" id="UP001611494">
    <property type="component" value="Unassembled WGS sequence"/>
</dbReference>
<dbReference type="RefSeq" id="WP_397063874.1">
    <property type="nucleotide sequence ID" value="NZ_JBIRYL010000006.1"/>
</dbReference>